<keyword evidence="2" id="KW-1185">Reference proteome</keyword>
<dbReference type="Proteomes" id="UP001054821">
    <property type="component" value="Chromosome 7"/>
</dbReference>
<proteinExistence type="predicted"/>
<name>A0AAD4YR51_PRUDU</name>
<sequence>MDVEGSQRKLARSIDRLPWKPTSHVGQVRCAVHSAHMQHKQHSVQAACRQHTGSTQVERRQHAGRSCRQLAGSYMGSCEEKFQQMCSDIKGMSGRLRMVMAEWHAWDASCGEGNVSGRSGRLPCTFVGIQHGMMACHGLDIDTCRQEQKGSLENRSSLVP</sequence>
<dbReference type="EMBL" id="JAJFAZ020000007">
    <property type="protein sequence ID" value="KAI5317573.1"/>
    <property type="molecule type" value="Genomic_DNA"/>
</dbReference>
<evidence type="ECO:0000313" key="2">
    <source>
        <dbReference type="Proteomes" id="UP001054821"/>
    </source>
</evidence>
<evidence type="ECO:0000313" key="1">
    <source>
        <dbReference type="EMBL" id="KAI5317573.1"/>
    </source>
</evidence>
<gene>
    <name evidence="1" type="ORF">L3X38_037280</name>
</gene>
<comment type="caution">
    <text evidence="1">The sequence shown here is derived from an EMBL/GenBank/DDBJ whole genome shotgun (WGS) entry which is preliminary data.</text>
</comment>
<reference evidence="1 2" key="1">
    <citation type="journal article" date="2022" name="G3 (Bethesda)">
        <title>Whole-genome sequence and methylome profiling of the almond [Prunus dulcis (Mill.) D.A. Webb] cultivar 'Nonpareil'.</title>
        <authorList>
            <person name="D'Amico-Willman K.M."/>
            <person name="Ouma W.Z."/>
            <person name="Meulia T."/>
            <person name="Sideli G.M."/>
            <person name="Gradziel T.M."/>
            <person name="Fresnedo-Ramirez J."/>
        </authorList>
    </citation>
    <scope>NUCLEOTIDE SEQUENCE [LARGE SCALE GENOMIC DNA]</scope>
    <source>
        <strain evidence="1">Clone GOH B32 T37-40</strain>
    </source>
</reference>
<protein>
    <submittedName>
        <fullName evidence="1">Uncharacterized protein</fullName>
    </submittedName>
</protein>
<organism evidence="1 2">
    <name type="scientific">Prunus dulcis</name>
    <name type="common">Almond</name>
    <name type="synonym">Amygdalus dulcis</name>
    <dbReference type="NCBI Taxonomy" id="3755"/>
    <lineage>
        <taxon>Eukaryota</taxon>
        <taxon>Viridiplantae</taxon>
        <taxon>Streptophyta</taxon>
        <taxon>Embryophyta</taxon>
        <taxon>Tracheophyta</taxon>
        <taxon>Spermatophyta</taxon>
        <taxon>Magnoliopsida</taxon>
        <taxon>eudicotyledons</taxon>
        <taxon>Gunneridae</taxon>
        <taxon>Pentapetalae</taxon>
        <taxon>rosids</taxon>
        <taxon>fabids</taxon>
        <taxon>Rosales</taxon>
        <taxon>Rosaceae</taxon>
        <taxon>Amygdaloideae</taxon>
        <taxon>Amygdaleae</taxon>
        <taxon>Prunus</taxon>
    </lineage>
</organism>
<accession>A0AAD4YR51</accession>
<dbReference type="AlphaFoldDB" id="A0AAD4YR51"/>